<gene>
    <name evidence="2" type="ORF">FRD01_07765</name>
</gene>
<dbReference type="PANTHER" id="PTHR23150:SF19">
    <property type="entry name" value="FORMYLGLYCINE-GENERATING ENZYME"/>
    <property type="match status" value="1"/>
</dbReference>
<reference evidence="2 3" key="1">
    <citation type="submission" date="2019-08" db="EMBL/GenBank/DDBJ databases">
        <authorList>
            <person name="Liang Q."/>
        </authorList>
    </citation>
    <scope>NUCLEOTIDE SEQUENCE [LARGE SCALE GENOMIC DNA]</scope>
    <source>
        <strain evidence="2 3">V1718</strain>
    </source>
</reference>
<dbReference type="GO" id="GO:0120147">
    <property type="term" value="F:formylglycine-generating oxidase activity"/>
    <property type="evidence" value="ECO:0007669"/>
    <property type="project" value="TreeGrafter"/>
</dbReference>
<dbReference type="InterPro" id="IPR042095">
    <property type="entry name" value="SUMF_sf"/>
</dbReference>
<dbReference type="InterPro" id="IPR005532">
    <property type="entry name" value="SUMF_dom"/>
</dbReference>
<dbReference type="PANTHER" id="PTHR23150">
    <property type="entry name" value="SULFATASE MODIFYING FACTOR 1, 2"/>
    <property type="match status" value="1"/>
</dbReference>
<protein>
    <submittedName>
        <fullName evidence="2">SUMF1/EgtB/PvdOfamily nonheme iron enzyme</fullName>
    </submittedName>
</protein>
<dbReference type="EMBL" id="CP042467">
    <property type="protein sequence ID" value="QED27140.1"/>
    <property type="molecule type" value="Genomic_DNA"/>
</dbReference>
<evidence type="ECO:0000313" key="2">
    <source>
        <dbReference type="EMBL" id="QED27140.1"/>
    </source>
</evidence>
<dbReference type="GO" id="GO:0005524">
    <property type="term" value="F:ATP binding"/>
    <property type="evidence" value="ECO:0007669"/>
    <property type="project" value="InterPro"/>
</dbReference>
<dbReference type="Gene3D" id="3.90.1580.10">
    <property type="entry name" value="paralog of FGE (formylglycine-generating enzyme)"/>
    <property type="match status" value="1"/>
</dbReference>
<dbReference type="SUPFAM" id="SSF56436">
    <property type="entry name" value="C-type lectin-like"/>
    <property type="match status" value="1"/>
</dbReference>
<dbReference type="AlphaFoldDB" id="A0A5B8XND7"/>
<name>A0A5B8XND7_9DELT</name>
<dbReference type="Pfam" id="PF00069">
    <property type="entry name" value="Pkinase"/>
    <property type="match status" value="1"/>
</dbReference>
<proteinExistence type="predicted"/>
<feature type="domain" description="Protein kinase" evidence="1">
    <location>
        <begin position="32"/>
        <end position="315"/>
    </location>
</feature>
<dbReference type="OrthoDB" id="9806479at2"/>
<dbReference type="Pfam" id="PF03781">
    <property type="entry name" value="FGE-sulfatase"/>
    <property type="match status" value="1"/>
</dbReference>
<dbReference type="SUPFAM" id="SSF56112">
    <property type="entry name" value="Protein kinase-like (PK-like)"/>
    <property type="match status" value="1"/>
</dbReference>
<dbReference type="PROSITE" id="PS50011">
    <property type="entry name" value="PROTEIN_KINASE_DOM"/>
    <property type="match status" value="1"/>
</dbReference>
<dbReference type="Proteomes" id="UP000321595">
    <property type="component" value="Chromosome"/>
</dbReference>
<dbReference type="CDD" id="cd14014">
    <property type="entry name" value="STKc_PknB_like"/>
    <property type="match status" value="1"/>
</dbReference>
<dbReference type="InterPro" id="IPR016187">
    <property type="entry name" value="CTDL_fold"/>
</dbReference>
<sequence>MATLICEKCGTRNADTMLTCRRCTAPLGKREASINMLGGRWSVGPGLESNPQLFSGRNIETGEEVLIKRLSRTAALDRSVRSSFIKEASILRDLEHPHLIRVIDVIEDPAAGAIVLARPEGQSLESYLERREFLPIPVAIAFGLQLLGTLDYLHERGVVHRNLTSKGIFITRNEDTGLPHLMITDFGLARNIHLAAGQDSSETGTLLGMKVAPPEQTNPTPYMAPELLQDEADSRSDIYSLGVLLFEMITGRLPVGHGVRDPAQLITAIESEAPTILRLLKPEVSSTLEDTLLRMMAKRPDQRYLDISETRAALLACTDATMVRVPEGPFLRGSAPSDDAARGEEFPQKPLWVSAFYMDRLPVTVAQFHSYLKATGLEMPEAWVKHNPLEFGDLPVVHVTWHEAKAYAEWRGCRLATEAEWEKAARGEDGRIYPWGNEAPRPEHAQFASDVRAAVASHPAGASPYGCLDMAGNCFEWVEDWYSSNYYPLSPEADPKGPNAGEKKVLRGGSFVHDAAALRCASRGRYVPDERRANHGFRCAWSFD</sequence>
<dbReference type="InterPro" id="IPR000719">
    <property type="entry name" value="Prot_kinase_dom"/>
</dbReference>
<dbReference type="Gene3D" id="1.10.510.10">
    <property type="entry name" value="Transferase(Phosphotransferase) domain 1"/>
    <property type="match status" value="1"/>
</dbReference>
<evidence type="ECO:0000313" key="3">
    <source>
        <dbReference type="Proteomes" id="UP000321595"/>
    </source>
</evidence>
<accession>A0A5B8XND7</accession>
<evidence type="ECO:0000259" key="1">
    <source>
        <dbReference type="PROSITE" id="PS50011"/>
    </source>
</evidence>
<keyword evidence="3" id="KW-1185">Reference proteome</keyword>
<dbReference type="KEGG" id="bbae:FRD01_07765"/>
<dbReference type="InterPro" id="IPR011009">
    <property type="entry name" value="Kinase-like_dom_sf"/>
</dbReference>
<dbReference type="Gene3D" id="3.30.200.20">
    <property type="entry name" value="Phosphorylase Kinase, domain 1"/>
    <property type="match status" value="1"/>
</dbReference>
<dbReference type="GO" id="GO:0004672">
    <property type="term" value="F:protein kinase activity"/>
    <property type="evidence" value="ECO:0007669"/>
    <property type="project" value="InterPro"/>
</dbReference>
<dbReference type="InterPro" id="IPR051043">
    <property type="entry name" value="Sulfatase_Mod_Factor_Kinase"/>
</dbReference>
<organism evidence="2 3">
    <name type="scientific">Microvenator marinus</name>
    <dbReference type="NCBI Taxonomy" id="2600177"/>
    <lineage>
        <taxon>Bacteria</taxon>
        <taxon>Deltaproteobacteria</taxon>
        <taxon>Bradymonadales</taxon>
        <taxon>Microvenatoraceae</taxon>
        <taxon>Microvenator</taxon>
    </lineage>
</organism>
<dbReference type="RefSeq" id="WP_146958825.1">
    <property type="nucleotide sequence ID" value="NZ_CP042467.1"/>
</dbReference>